<name>A0ABQ1FSN8_9GAMM</name>
<proteinExistence type="predicted"/>
<dbReference type="EMBL" id="BMJA01000001">
    <property type="protein sequence ID" value="GGA29530.1"/>
    <property type="molecule type" value="Genomic_DNA"/>
</dbReference>
<evidence type="ECO:0000313" key="2">
    <source>
        <dbReference type="Proteomes" id="UP000620046"/>
    </source>
</evidence>
<organism evidence="1 2">
    <name type="scientific">Dyella nitratireducens</name>
    <dbReference type="NCBI Taxonomy" id="1849580"/>
    <lineage>
        <taxon>Bacteria</taxon>
        <taxon>Pseudomonadati</taxon>
        <taxon>Pseudomonadota</taxon>
        <taxon>Gammaproteobacteria</taxon>
        <taxon>Lysobacterales</taxon>
        <taxon>Rhodanobacteraceae</taxon>
        <taxon>Dyella</taxon>
    </lineage>
</organism>
<comment type="caution">
    <text evidence="1">The sequence shown here is derived from an EMBL/GenBank/DDBJ whole genome shotgun (WGS) entry which is preliminary data.</text>
</comment>
<reference evidence="2" key="1">
    <citation type="journal article" date="2019" name="Int. J. Syst. Evol. Microbiol.">
        <title>The Global Catalogue of Microorganisms (GCM) 10K type strain sequencing project: providing services to taxonomists for standard genome sequencing and annotation.</title>
        <authorList>
            <consortium name="The Broad Institute Genomics Platform"/>
            <consortium name="The Broad Institute Genome Sequencing Center for Infectious Disease"/>
            <person name="Wu L."/>
            <person name="Ma J."/>
        </authorList>
    </citation>
    <scope>NUCLEOTIDE SEQUENCE [LARGE SCALE GENOMIC DNA]</scope>
    <source>
        <strain evidence="2">CGMCC 1.15439</strain>
    </source>
</reference>
<dbReference type="Proteomes" id="UP000620046">
    <property type="component" value="Unassembled WGS sequence"/>
</dbReference>
<evidence type="ECO:0008006" key="3">
    <source>
        <dbReference type="Google" id="ProtNLM"/>
    </source>
</evidence>
<sequence>MDRPPLNEEEREARQQLAYLLRLVLSGYCSYLEAAPQVVYLRSRVGGVADFDDDFRAFVGINSETDHLPTWATRHLWAEHAIKALEPEIARLEARAADLARGSCEALLIRFAETNA</sequence>
<gene>
    <name evidence="1" type="ORF">GCM10010981_18090</name>
</gene>
<protein>
    <recommendedName>
        <fullName evidence="3">DUF2489 domain-containing protein</fullName>
    </recommendedName>
</protein>
<accession>A0ABQ1FSN8</accession>
<evidence type="ECO:0000313" key="1">
    <source>
        <dbReference type="EMBL" id="GGA29530.1"/>
    </source>
</evidence>
<keyword evidence="2" id="KW-1185">Reference proteome</keyword>